<dbReference type="SUPFAM" id="SSF51735">
    <property type="entry name" value="NAD(P)-binding Rossmann-fold domains"/>
    <property type="match status" value="1"/>
</dbReference>
<dbReference type="Proteomes" id="UP000634134">
    <property type="component" value="Unassembled WGS sequence"/>
</dbReference>
<gene>
    <name evidence="3" type="ORF">IEE83_12775</name>
</gene>
<reference evidence="4" key="1">
    <citation type="submission" date="2023-07" db="EMBL/GenBank/DDBJ databases">
        <title>Dyadobacter sp. nov 'subterranea' isolated from contaminted grondwater.</title>
        <authorList>
            <person name="Szabo I."/>
            <person name="Al-Omari J."/>
            <person name="Szerdahelyi S.G."/>
            <person name="Rado J."/>
        </authorList>
    </citation>
    <scope>NUCLEOTIDE SEQUENCE [LARGE SCALE GENOMIC DNA]</scope>
    <source>
        <strain evidence="4">UP-52</strain>
    </source>
</reference>
<dbReference type="Pfam" id="PF01370">
    <property type="entry name" value="Epimerase"/>
    <property type="match status" value="1"/>
</dbReference>
<feature type="domain" description="NAD-dependent epimerase/dehydratase" evidence="2">
    <location>
        <begin position="3"/>
        <end position="114"/>
    </location>
</feature>
<evidence type="ECO:0000313" key="3">
    <source>
        <dbReference type="EMBL" id="MBE9462759.1"/>
    </source>
</evidence>
<dbReference type="InterPro" id="IPR001509">
    <property type="entry name" value="Epimerase_deHydtase"/>
</dbReference>
<evidence type="ECO:0000259" key="2">
    <source>
        <dbReference type="Pfam" id="PF01370"/>
    </source>
</evidence>
<dbReference type="EMBL" id="JACYGY010000001">
    <property type="protein sequence ID" value="MBE9462759.1"/>
    <property type="molecule type" value="Genomic_DNA"/>
</dbReference>
<dbReference type="PANTHER" id="PTHR14097">
    <property type="entry name" value="OXIDOREDUCTASE HTATIP2"/>
    <property type="match status" value="1"/>
</dbReference>
<dbReference type="Gene3D" id="3.40.50.720">
    <property type="entry name" value="NAD(P)-binding Rossmann-like Domain"/>
    <property type="match status" value="1"/>
</dbReference>
<sequence length="218" mass="24344">MKIILTGATGFLGQEVLKQLLADPTVTEVVLLVRRSTGVINLKLKELILKDFLDYSAITKDIEANACIWCLGVPQSAVTAEEYIRITFEYALYAAKQMLELNSQLRFCFVSGASASQEEKGISLQGRIKGRPERELAFLSNNIFLFRPAFIKPSDSNYKRPLVQTIVRYVTNVLDLFSEAFSIDVAVLANCLIGVAKNGSPNKLMNNLAIKHYQEDFD</sequence>
<evidence type="ECO:0000256" key="1">
    <source>
        <dbReference type="ARBA" id="ARBA00004370"/>
    </source>
</evidence>
<dbReference type="RefSeq" id="WP_194120945.1">
    <property type="nucleotide sequence ID" value="NZ_JACYGY010000001.1"/>
</dbReference>
<dbReference type="InterPro" id="IPR036291">
    <property type="entry name" value="NAD(P)-bd_dom_sf"/>
</dbReference>
<comment type="caution">
    <text evidence="3">The sequence shown here is derived from an EMBL/GenBank/DDBJ whole genome shotgun (WGS) entry which is preliminary data.</text>
</comment>
<evidence type="ECO:0000313" key="4">
    <source>
        <dbReference type="Proteomes" id="UP000634134"/>
    </source>
</evidence>
<proteinExistence type="predicted"/>
<keyword evidence="4" id="KW-1185">Reference proteome</keyword>
<organism evidence="3 4">
    <name type="scientific">Dyadobacter subterraneus</name>
    <dbReference type="NCBI Taxonomy" id="2773304"/>
    <lineage>
        <taxon>Bacteria</taxon>
        <taxon>Pseudomonadati</taxon>
        <taxon>Bacteroidota</taxon>
        <taxon>Cytophagia</taxon>
        <taxon>Cytophagales</taxon>
        <taxon>Spirosomataceae</taxon>
        <taxon>Dyadobacter</taxon>
    </lineage>
</organism>
<protein>
    <submittedName>
        <fullName evidence="3">SDR family oxidoreductase</fullName>
    </submittedName>
</protein>
<dbReference type="PANTHER" id="PTHR14097:SF8">
    <property type="entry name" value="NAD(P)-BINDING DOMAIN-CONTAINING PROTEIN"/>
    <property type="match status" value="1"/>
</dbReference>
<comment type="subcellular location">
    <subcellularLocation>
        <location evidence="1">Membrane</location>
    </subcellularLocation>
</comment>
<name>A0ABR9WC69_9BACT</name>
<accession>A0ABR9WC69</accession>